<keyword evidence="1" id="KW-0812">Transmembrane</keyword>
<evidence type="ECO:0000313" key="3">
    <source>
        <dbReference type="Proteomes" id="UP000315471"/>
    </source>
</evidence>
<dbReference type="AlphaFoldDB" id="A0A5C6DXU8"/>
<gene>
    <name evidence="2" type="ORF">Q31b_29590</name>
</gene>
<evidence type="ECO:0000256" key="1">
    <source>
        <dbReference type="SAM" id="Phobius"/>
    </source>
</evidence>
<keyword evidence="1" id="KW-1133">Transmembrane helix</keyword>
<reference evidence="2 3" key="1">
    <citation type="submission" date="2019-02" db="EMBL/GenBank/DDBJ databases">
        <title>Deep-cultivation of Planctomycetes and their phenomic and genomic characterization uncovers novel biology.</title>
        <authorList>
            <person name="Wiegand S."/>
            <person name="Jogler M."/>
            <person name="Boedeker C."/>
            <person name="Pinto D."/>
            <person name="Vollmers J."/>
            <person name="Rivas-Marin E."/>
            <person name="Kohn T."/>
            <person name="Peeters S.H."/>
            <person name="Heuer A."/>
            <person name="Rast P."/>
            <person name="Oberbeckmann S."/>
            <person name="Bunk B."/>
            <person name="Jeske O."/>
            <person name="Meyerdierks A."/>
            <person name="Storesund J.E."/>
            <person name="Kallscheuer N."/>
            <person name="Luecker S."/>
            <person name="Lage O.M."/>
            <person name="Pohl T."/>
            <person name="Merkel B.J."/>
            <person name="Hornburger P."/>
            <person name="Mueller R.-W."/>
            <person name="Bruemmer F."/>
            <person name="Labrenz M."/>
            <person name="Spormann A.M."/>
            <person name="Op Den Camp H."/>
            <person name="Overmann J."/>
            <person name="Amann R."/>
            <person name="Jetten M.S.M."/>
            <person name="Mascher T."/>
            <person name="Medema M.H."/>
            <person name="Devos D.P."/>
            <person name="Kaster A.-K."/>
            <person name="Ovreas L."/>
            <person name="Rohde M."/>
            <person name="Galperin M.Y."/>
            <person name="Jogler C."/>
        </authorList>
    </citation>
    <scope>NUCLEOTIDE SEQUENCE [LARGE SCALE GENOMIC DNA]</scope>
    <source>
        <strain evidence="2 3">Q31b</strain>
    </source>
</reference>
<evidence type="ECO:0000313" key="2">
    <source>
        <dbReference type="EMBL" id="TWU41510.1"/>
    </source>
</evidence>
<sequence>MRVSERFVYLRRSVASRRTSRYYHTVFRVSERLANYPLKNGVSSVPLDPNSTPERRFNRQLGLCFFAVYLLLYLIYVLTNAFNPSSMETIVLAGLNLAIVYGFGLILSALFLAILYGTLCRNEPIDADASKGDSSDGGKAV</sequence>
<dbReference type="Proteomes" id="UP000315471">
    <property type="component" value="Unassembled WGS sequence"/>
</dbReference>
<organism evidence="2 3">
    <name type="scientific">Novipirellula aureliae</name>
    <dbReference type="NCBI Taxonomy" id="2527966"/>
    <lineage>
        <taxon>Bacteria</taxon>
        <taxon>Pseudomonadati</taxon>
        <taxon>Planctomycetota</taxon>
        <taxon>Planctomycetia</taxon>
        <taxon>Pirellulales</taxon>
        <taxon>Pirellulaceae</taxon>
        <taxon>Novipirellula</taxon>
    </lineage>
</organism>
<feature type="transmembrane region" description="Helical" evidence="1">
    <location>
        <begin position="90"/>
        <end position="116"/>
    </location>
</feature>
<name>A0A5C6DXU8_9BACT</name>
<comment type="caution">
    <text evidence="2">The sequence shown here is derived from an EMBL/GenBank/DDBJ whole genome shotgun (WGS) entry which is preliminary data.</text>
</comment>
<dbReference type="InterPro" id="IPR007436">
    <property type="entry name" value="DUF485"/>
</dbReference>
<keyword evidence="3" id="KW-1185">Reference proteome</keyword>
<feature type="transmembrane region" description="Helical" evidence="1">
    <location>
        <begin position="61"/>
        <end position="78"/>
    </location>
</feature>
<dbReference type="Pfam" id="PF04341">
    <property type="entry name" value="DUF485"/>
    <property type="match status" value="1"/>
</dbReference>
<keyword evidence="1" id="KW-0472">Membrane</keyword>
<protein>
    <recommendedName>
        <fullName evidence="4">Inner membrane protein YjcH</fullName>
    </recommendedName>
</protein>
<evidence type="ECO:0008006" key="4">
    <source>
        <dbReference type="Google" id="ProtNLM"/>
    </source>
</evidence>
<dbReference type="EMBL" id="SJPY01000004">
    <property type="protein sequence ID" value="TWU41510.1"/>
    <property type="molecule type" value="Genomic_DNA"/>
</dbReference>
<proteinExistence type="predicted"/>
<accession>A0A5C6DXU8</accession>